<dbReference type="GO" id="GO:0008270">
    <property type="term" value="F:zinc ion binding"/>
    <property type="evidence" value="ECO:0007669"/>
    <property type="project" value="UniProtKB-KW"/>
</dbReference>
<feature type="active site" evidence="12">
    <location>
        <position position="998"/>
    </location>
</feature>
<dbReference type="AlphaFoldDB" id="A0AAV2M065"/>
<gene>
    <name evidence="17" type="ORF">KC01_LOCUS33848</name>
</gene>
<dbReference type="SUPFAM" id="SSF53335">
    <property type="entry name" value="S-adenosyl-L-methionine-dependent methyltransferases"/>
    <property type="match status" value="1"/>
</dbReference>
<keyword evidence="4 12" id="KW-0489">Methyltransferase</keyword>
<dbReference type="InterPro" id="IPR050390">
    <property type="entry name" value="C5-Methyltransferase"/>
</dbReference>
<evidence type="ECO:0000259" key="14">
    <source>
        <dbReference type="PROSITE" id="PS50021"/>
    </source>
</evidence>
<evidence type="ECO:0000313" key="18">
    <source>
        <dbReference type="Proteomes" id="UP001497482"/>
    </source>
</evidence>
<feature type="domain" description="PWWP" evidence="15">
    <location>
        <begin position="601"/>
        <end position="656"/>
    </location>
</feature>
<dbReference type="EC" id="2.1.1.37" evidence="2"/>
<evidence type="ECO:0000256" key="11">
    <source>
        <dbReference type="ARBA" id="ARBA00023242"/>
    </source>
</evidence>
<evidence type="ECO:0000256" key="2">
    <source>
        <dbReference type="ARBA" id="ARBA00011975"/>
    </source>
</evidence>
<dbReference type="PROSITE" id="PS50812">
    <property type="entry name" value="PWWP"/>
    <property type="match status" value="1"/>
</dbReference>
<dbReference type="PROSITE" id="PS00094">
    <property type="entry name" value="C5_MTASE_1"/>
    <property type="match status" value="1"/>
</dbReference>
<dbReference type="Gene3D" id="1.10.418.10">
    <property type="entry name" value="Calponin-like domain"/>
    <property type="match status" value="1"/>
</dbReference>
<evidence type="ECO:0000256" key="7">
    <source>
        <dbReference type="ARBA" id="ARBA00022723"/>
    </source>
</evidence>
<sequence>MAIPKRLVNPESAHDKSSRAYVVSWVNNLLKTEFSDVKQLFTGTSQCKIMHIVAPGSIDMSKVKMNAQSEADCEHNFNLVQGALNGRGVKRILPVKELILGDFRANYELLKWFRLFYMANSVPYGVYIFEGQSVEHTLVSVVLVGYFNPEESKYTIHFLDVLEDLSEGTEDQQADTVPAAALQFLEEGNIQILSDTDSHLSAGPPALHNFLKESESLGALSLLQQEAISVNIALTSSIADNLPLSSVTLRSIAQLLNPQQLTVTDKTVEDIGVKLDVCSSTKERDQLRSEFLQYQSMVKANTAEDKTVKEMNMKEMAKDKNVQDDPEMDKTVDKVAEEKVSEDKNAVENMTEHKNVEDKTPEENGSGGEKSQEDEAEDETVEDTVSEETSEKDKVAENETGEEKQDVIKVSVEKHWAKILKHFKPASIFRKLILTLLALPRPPLDSHQILIKVLNKNSEAMTLTESDTTVTESDSDVMTDSSSVRSFKRSFESLDLSAVDISTIRQCEVRLTKLAEPADKENGSWWKEEVIRGNFGWESSLRPKPLPRTLFQAGSNTWAKPVGEGVDSQDEVIDQMESPLRKTPKGINKQLGYQDGKGFVNGELVWGKLRGLTWWPGLVKSWKTKSNPPGMRRVEWFGDGMFSEIHTDRLMPFNAFTLCYNHNAHSNVPVYKDAVYQVLELAAERCGKSFCAEGRDKAGELKEMVRWAQDGFPPAGPEGFLPPDALTSSVEETTDSEYQPPAKRKYVLKSKAHLALVSFSRQTMVDCLKEERMKGKTLEDFCLSCGTTEIDKRHPLFEGSLCTKCKENFTETLYRYDEDGYQSYCTVCCAGLEVVLCENPSCCRCFCKDCIEILVGAGSFDKLKEVEPWHCYMCKPSECKGFLKLRPDWSVRVQDFFANNSAFEFEPHRLYPAVPAAQRRPIRVLSLFDGIATGYLVLKDLGFKIERYIASEICDDSIAVGMVKHVGKIEHVNDVRSITRKHLAEWGPFDLLIGGSPCNDLSIVNPLRKGLFEGTGRLFFEFYRILTLLKPREEEDRPFFWLFENVVFMSGHDKADICRFLECNPILIDAVKVSPAHRARYFWGNLPGMNRPMATSLEDKASLQDCLEPGRVAKFDKVRTITTKSNSLRQGKSGHPVVMNGKEDSLWCTELEQIFGFPKHYTDVNNMGRGQRQKVLGRSWSVPVIRHLFAPLKDYFECE</sequence>
<comment type="subcellular location">
    <subcellularLocation>
        <location evidence="1">Nucleus</location>
    </subcellularLocation>
</comment>
<feature type="compositionally biased region" description="Basic and acidic residues" evidence="13">
    <location>
        <begin position="389"/>
        <end position="406"/>
    </location>
</feature>
<dbReference type="GO" id="GO:0032259">
    <property type="term" value="P:methylation"/>
    <property type="evidence" value="ECO:0007669"/>
    <property type="project" value="UniProtKB-KW"/>
</dbReference>
<dbReference type="EMBL" id="OZ035827">
    <property type="protein sequence ID" value="CAL1606727.1"/>
    <property type="molecule type" value="Genomic_DNA"/>
</dbReference>
<dbReference type="Gene3D" id="2.30.30.140">
    <property type="match status" value="1"/>
</dbReference>
<dbReference type="GO" id="GO:0000122">
    <property type="term" value="P:negative regulation of transcription by RNA polymerase II"/>
    <property type="evidence" value="ECO:0007669"/>
    <property type="project" value="TreeGrafter"/>
</dbReference>
<feature type="region of interest" description="Disordered" evidence="13">
    <location>
        <begin position="316"/>
        <end position="406"/>
    </location>
</feature>
<dbReference type="SMART" id="SM00293">
    <property type="entry name" value="PWWP"/>
    <property type="match status" value="1"/>
</dbReference>
<keyword evidence="7" id="KW-0479">Metal-binding</keyword>
<keyword evidence="18" id="KW-1185">Reference proteome</keyword>
<dbReference type="InterPro" id="IPR001525">
    <property type="entry name" value="C5_MeTfrase"/>
</dbReference>
<dbReference type="FunFam" id="3.40.50.150:FF:000008">
    <property type="entry name" value="DNA (Cytosine-5)-methyltransferase 3A isoform X1"/>
    <property type="match status" value="1"/>
</dbReference>
<evidence type="ECO:0000313" key="17">
    <source>
        <dbReference type="EMBL" id="CAL1606727.1"/>
    </source>
</evidence>
<keyword evidence="11" id="KW-0539">Nucleus</keyword>
<accession>A0AAV2M065</accession>
<proteinExistence type="inferred from homology"/>
<evidence type="ECO:0000256" key="4">
    <source>
        <dbReference type="ARBA" id="ARBA00022603"/>
    </source>
</evidence>
<evidence type="ECO:0000256" key="13">
    <source>
        <dbReference type="SAM" id="MobiDB-lite"/>
    </source>
</evidence>
<evidence type="ECO:0000256" key="8">
    <source>
        <dbReference type="ARBA" id="ARBA00022771"/>
    </source>
</evidence>
<dbReference type="InterPro" id="IPR029063">
    <property type="entry name" value="SAM-dependent_MTases_sf"/>
</dbReference>
<dbReference type="GO" id="GO:0005634">
    <property type="term" value="C:nucleus"/>
    <property type="evidence" value="ECO:0007669"/>
    <property type="project" value="UniProtKB-SubCell"/>
</dbReference>
<dbReference type="PROSITE" id="PS50021">
    <property type="entry name" value="CH"/>
    <property type="match status" value="1"/>
</dbReference>
<feature type="compositionally biased region" description="Basic and acidic residues" evidence="13">
    <location>
        <begin position="316"/>
        <end position="362"/>
    </location>
</feature>
<dbReference type="Pfam" id="PF00307">
    <property type="entry name" value="CH"/>
    <property type="match status" value="1"/>
</dbReference>
<dbReference type="Proteomes" id="UP001497482">
    <property type="component" value="Chromosome 5"/>
</dbReference>
<dbReference type="SUPFAM" id="SSF63748">
    <property type="entry name" value="Tudor/PWWP/MBT"/>
    <property type="match status" value="1"/>
</dbReference>
<name>A0AAV2M065_KNICA</name>
<evidence type="ECO:0000256" key="6">
    <source>
        <dbReference type="ARBA" id="ARBA00022691"/>
    </source>
</evidence>
<evidence type="ECO:0000256" key="9">
    <source>
        <dbReference type="ARBA" id="ARBA00022833"/>
    </source>
</evidence>
<dbReference type="InterPro" id="IPR025766">
    <property type="entry name" value="ADD"/>
</dbReference>
<dbReference type="Pfam" id="PF00855">
    <property type="entry name" value="PWWP"/>
    <property type="match status" value="1"/>
</dbReference>
<dbReference type="SUPFAM" id="SSF47576">
    <property type="entry name" value="Calponin-homology domain, CH-domain"/>
    <property type="match status" value="1"/>
</dbReference>
<evidence type="ECO:0000259" key="16">
    <source>
        <dbReference type="PROSITE" id="PS51533"/>
    </source>
</evidence>
<evidence type="ECO:0000259" key="15">
    <source>
        <dbReference type="PROSITE" id="PS50812"/>
    </source>
</evidence>
<dbReference type="PANTHER" id="PTHR23068">
    <property type="entry name" value="DNA CYTOSINE-5- -METHYLTRANSFERASE 3-RELATED"/>
    <property type="match status" value="1"/>
</dbReference>
<keyword evidence="6 12" id="KW-0949">S-adenosyl-L-methionine</keyword>
<dbReference type="Gene3D" id="1.10.720.50">
    <property type="entry name" value="PWWP, helical domain"/>
    <property type="match status" value="1"/>
</dbReference>
<dbReference type="InterPro" id="IPR036872">
    <property type="entry name" value="CH_dom_sf"/>
</dbReference>
<evidence type="ECO:0000256" key="10">
    <source>
        <dbReference type="ARBA" id="ARBA00023125"/>
    </source>
</evidence>
<evidence type="ECO:0000256" key="5">
    <source>
        <dbReference type="ARBA" id="ARBA00022679"/>
    </source>
</evidence>
<dbReference type="GO" id="GO:0051718">
    <property type="term" value="F:DNA (cytosine-5-)-methyltransferase activity, acting on CpG substrates"/>
    <property type="evidence" value="ECO:0007669"/>
    <property type="project" value="TreeGrafter"/>
</dbReference>
<keyword evidence="10" id="KW-0238">DNA-binding</keyword>
<evidence type="ECO:0000256" key="1">
    <source>
        <dbReference type="ARBA" id="ARBA00004123"/>
    </source>
</evidence>
<keyword evidence="9" id="KW-0862">Zinc</keyword>
<keyword evidence="8" id="KW-0863">Zinc-finger</keyword>
<dbReference type="Pfam" id="PF21255">
    <property type="entry name" value="DNMT3_ADD_GATA1-like"/>
    <property type="match status" value="1"/>
</dbReference>
<dbReference type="Gene3D" id="3.40.50.150">
    <property type="entry name" value="Vaccinia Virus protein VP39"/>
    <property type="match status" value="2"/>
</dbReference>
<dbReference type="InterPro" id="IPR018117">
    <property type="entry name" value="C5_DNA_meth_AS"/>
</dbReference>
<dbReference type="PROSITE" id="PS51533">
    <property type="entry name" value="ADD"/>
    <property type="match status" value="1"/>
</dbReference>
<dbReference type="InterPro" id="IPR040552">
    <property type="entry name" value="DNMT3_ADD_GATA1-like"/>
</dbReference>
<dbReference type="Pfam" id="PF00145">
    <property type="entry name" value="DNA_methylase"/>
    <property type="match status" value="1"/>
</dbReference>
<dbReference type="InterPro" id="IPR000313">
    <property type="entry name" value="PWWP_dom"/>
</dbReference>
<dbReference type="InterPro" id="IPR001715">
    <property type="entry name" value="CH_dom"/>
</dbReference>
<dbReference type="Pfam" id="PF17980">
    <property type="entry name" value="ADD_DNMT3"/>
    <property type="match status" value="1"/>
</dbReference>
<dbReference type="PROSITE" id="PS51679">
    <property type="entry name" value="SAM_MT_C5"/>
    <property type="match status" value="1"/>
</dbReference>
<keyword evidence="3" id="KW-0678">Repressor</keyword>
<feature type="domain" description="PHD-type" evidence="16">
    <location>
        <begin position="770"/>
        <end position="902"/>
    </location>
</feature>
<reference evidence="17 18" key="1">
    <citation type="submission" date="2024-04" db="EMBL/GenBank/DDBJ databases">
        <authorList>
            <person name="Waldvogel A.-M."/>
            <person name="Schoenle A."/>
        </authorList>
    </citation>
    <scope>NUCLEOTIDE SEQUENCE [LARGE SCALE GENOMIC DNA]</scope>
</reference>
<feature type="domain" description="Calponin-homology (CH)" evidence="14">
    <location>
        <begin position="16"/>
        <end position="118"/>
    </location>
</feature>
<keyword evidence="5 12" id="KW-0808">Transferase</keyword>
<dbReference type="PANTHER" id="PTHR23068:SF53">
    <property type="entry name" value="DNA (CYTOSINE-5-)-METHYLTRANSFERASE"/>
    <property type="match status" value="1"/>
</dbReference>
<dbReference type="GO" id="GO:0003677">
    <property type="term" value="F:DNA binding"/>
    <property type="evidence" value="ECO:0007669"/>
    <property type="project" value="UniProtKB-KW"/>
</dbReference>
<comment type="similarity">
    <text evidence="12">Belongs to the class I-like SAM-binding methyltransferase superfamily. C5-methyltransferase family.</text>
</comment>
<dbReference type="InterPro" id="IPR049554">
    <property type="entry name" value="DNMT3_ADD_PHD"/>
</dbReference>
<evidence type="ECO:0000256" key="3">
    <source>
        <dbReference type="ARBA" id="ARBA00022491"/>
    </source>
</evidence>
<evidence type="ECO:0000256" key="12">
    <source>
        <dbReference type="PROSITE-ProRule" id="PRU01016"/>
    </source>
</evidence>
<organism evidence="17 18">
    <name type="scientific">Knipowitschia caucasica</name>
    <name type="common">Caucasian dwarf goby</name>
    <name type="synonym">Pomatoschistus caucasicus</name>
    <dbReference type="NCBI Taxonomy" id="637954"/>
    <lineage>
        <taxon>Eukaryota</taxon>
        <taxon>Metazoa</taxon>
        <taxon>Chordata</taxon>
        <taxon>Craniata</taxon>
        <taxon>Vertebrata</taxon>
        <taxon>Euteleostomi</taxon>
        <taxon>Actinopterygii</taxon>
        <taxon>Neopterygii</taxon>
        <taxon>Teleostei</taxon>
        <taxon>Neoteleostei</taxon>
        <taxon>Acanthomorphata</taxon>
        <taxon>Gobiaria</taxon>
        <taxon>Gobiiformes</taxon>
        <taxon>Gobioidei</taxon>
        <taxon>Gobiidae</taxon>
        <taxon>Gobiinae</taxon>
        <taxon>Knipowitschia</taxon>
    </lineage>
</organism>
<protein>
    <recommendedName>
        <fullName evidence="2">DNA (cytosine-5-)-methyltransferase</fullName>
        <ecNumber evidence="2">2.1.1.37</ecNumber>
    </recommendedName>
</protein>
<feature type="compositionally biased region" description="Acidic residues" evidence="13">
    <location>
        <begin position="372"/>
        <end position="388"/>
    </location>
</feature>